<evidence type="ECO:0000313" key="1">
    <source>
        <dbReference type="EMBL" id="OGM17010.1"/>
    </source>
</evidence>
<protein>
    <submittedName>
        <fullName evidence="1">Uncharacterized protein</fullName>
    </submittedName>
</protein>
<dbReference type="EMBL" id="MGFY01000011">
    <property type="protein sequence ID" value="OGM17010.1"/>
    <property type="molecule type" value="Genomic_DNA"/>
</dbReference>
<sequence>MAAPITHIVLTEKIYSKYFSNKNKKEFIVGTCIPDIRYLGVINRDKTHFENVFLKTILYKNSFDAGLLFHSLVDEIRANYMDSNNYYSLFPNSNLITQASKIFEDNVLYNKISNWKEINDYFDKIYKSERDLGIKSEDIEKWHKLLKNYFRNHENDGVIAFTTGLGFPLEKAKEIENVIRSTNTKKAKEVVLEFYNNFEKLIR</sequence>
<reference evidence="1 2" key="1">
    <citation type="journal article" date="2016" name="Nat. Commun.">
        <title>Thousands of microbial genomes shed light on interconnected biogeochemical processes in an aquifer system.</title>
        <authorList>
            <person name="Anantharaman K."/>
            <person name="Brown C.T."/>
            <person name="Hug L.A."/>
            <person name="Sharon I."/>
            <person name="Castelle C.J."/>
            <person name="Probst A.J."/>
            <person name="Thomas B.C."/>
            <person name="Singh A."/>
            <person name="Wilkins M.J."/>
            <person name="Karaoz U."/>
            <person name="Brodie E.L."/>
            <person name="Williams K.H."/>
            <person name="Hubbard S.S."/>
            <person name="Banfield J.F."/>
        </authorList>
    </citation>
    <scope>NUCLEOTIDE SEQUENCE [LARGE SCALE GENOMIC DNA]</scope>
</reference>
<gene>
    <name evidence="1" type="ORF">A2V55_02000</name>
</gene>
<dbReference type="AlphaFoldDB" id="A0A1F7XPU0"/>
<proteinExistence type="predicted"/>
<dbReference type="Proteomes" id="UP000178401">
    <property type="component" value="Unassembled WGS sequence"/>
</dbReference>
<organism evidence="1 2">
    <name type="scientific">Candidatus Woesebacteria bacterium RBG_19FT_COMBO_37_29</name>
    <dbReference type="NCBI Taxonomy" id="1802486"/>
    <lineage>
        <taxon>Bacteria</taxon>
        <taxon>Candidatus Woeseibacteriota</taxon>
    </lineage>
</organism>
<evidence type="ECO:0000313" key="2">
    <source>
        <dbReference type="Proteomes" id="UP000178401"/>
    </source>
</evidence>
<name>A0A1F7XPU0_9BACT</name>
<comment type="caution">
    <text evidence="1">The sequence shown here is derived from an EMBL/GenBank/DDBJ whole genome shotgun (WGS) entry which is preliminary data.</text>
</comment>
<accession>A0A1F7XPU0</accession>